<dbReference type="Gramene" id="Pp3c21_17040V3.2">
    <property type="protein sequence ID" value="PAC:32914678.CDS.1"/>
    <property type="gene ID" value="Pp3c21_17040"/>
</dbReference>
<proteinExistence type="predicted"/>
<dbReference type="EnsemblPlants" id="Pp3c21_17040V3.1">
    <property type="protein sequence ID" value="PAC:32914677.CDS.1"/>
    <property type="gene ID" value="Pp3c21_17040"/>
</dbReference>
<dbReference type="EMBL" id="ABEU02000021">
    <property type="protein sequence ID" value="PNR32178.1"/>
    <property type="molecule type" value="Genomic_DNA"/>
</dbReference>
<dbReference type="Gramene" id="Pp3c21_17040V3.1">
    <property type="protein sequence ID" value="PAC:32914677.CDS.1"/>
    <property type="gene ID" value="Pp3c21_17040"/>
</dbReference>
<dbReference type="AlphaFoldDB" id="A0A2K1ISE2"/>
<name>A0A2K1ISE2_PHYPA</name>
<keyword evidence="3" id="KW-1185">Reference proteome</keyword>
<evidence type="ECO:0000313" key="3">
    <source>
        <dbReference type="Proteomes" id="UP000006727"/>
    </source>
</evidence>
<evidence type="ECO:0000313" key="2">
    <source>
        <dbReference type="EnsemblPlants" id="PAC:32914677.CDS.1"/>
    </source>
</evidence>
<gene>
    <name evidence="1" type="ORF">PHYPA_026303</name>
</gene>
<evidence type="ECO:0000313" key="1">
    <source>
        <dbReference type="EMBL" id="PNR32178.1"/>
    </source>
</evidence>
<dbReference type="InParanoid" id="A0A2K1ISE2"/>
<dbReference type="EnsemblPlants" id="Pp3c21_17040V3.2">
    <property type="protein sequence ID" value="PAC:32914678.CDS.1"/>
    <property type="gene ID" value="Pp3c21_17040"/>
</dbReference>
<reference evidence="1 3" key="2">
    <citation type="journal article" date="2018" name="Plant J.">
        <title>The Physcomitrella patens chromosome-scale assembly reveals moss genome structure and evolution.</title>
        <authorList>
            <person name="Lang D."/>
            <person name="Ullrich K.K."/>
            <person name="Murat F."/>
            <person name="Fuchs J."/>
            <person name="Jenkins J."/>
            <person name="Haas F.B."/>
            <person name="Piednoel M."/>
            <person name="Gundlach H."/>
            <person name="Van Bel M."/>
            <person name="Meyberg R."/>
            <person name="Vives C."/>
            <person name="Morata J."/>
            <person name="Symeonidi A."/>
            <person name="Hiss M."/>
            <person name="Muchero W."/>
            <person name="Kamisugi Y."/>
            <person name="Saleh O."/>
            <person name="Blanc G."/>
            <person name="Decker E.L."/>
            <person name="van Gessel N."/>
            <person name="Grimwood J."/>
            <person name="Hayes R.D."/>
            <person name="Graham S.W."/>
            <person name="Gunter L.E."/>
            <person name="McDaniel S.F."/>
            <person name="Hoernstein S.N.W."/>
            <person name="Larsson A."/>
            <person name="Li F.W."/>
            <person name="Perroud P.F."/>
            <person name="Phillips J."/>
            <person name="Ranjan P."/>
            <person name="Rokshar D.S."/>
            <person name="Rothfels C.J."/>
            <person name="Schneider L."/>
            <person name="Shu S."/>
            <person name="Stevenson D.W."/>
            <person name="Thummler F."/>
            <person name="Tillich M."/>
            <person name="Villarreal Aguilar J.C."/>
            <person name="Widiez T."/>
            <person name="Wong G.K."/>
            <person name="Wymore A."/>
            <person name="Zhang Y."/>
            <person name="Zimmer A.D."/>
            <person name="Quatrano R.S."/>
            <person name="Mayer K.F.X."/>
            <person name="Goodstein D."/>
            <person name="Casacuberta J.M."/>
            <person name="Vandepoele K."/>
            <person name="Reski R."/>
            <person name="Cuming A.C."/>
            <person name="Tuskan G.A."/>
            <person name="Maumus F."/>
            <person name="Salse J."/>
            <person name="Schmutz J."/>
            <person name="Rensing S.A."/>
        </authorList>
    </citation>
    <scope>NUCLEOTIDE SEQUENCE [LARGE SCALE GENOMIC DNA]</scope>
    <source>
        <strain evidence="2 3">cv. Gransden 2004</strain>
    </source>
</reference>
<protein>
    <submittedName>
        <fullName evidence="1 2">Uncharacterized protein</fullName>
    </submittedName>
</protein>
<dbReference type="Proteomes" id="UP000006727">
    <property type="component" value="Chromosome 21"/>
</dbReference>
<reference evidence="2" key="3">
    <citation type="submission" date="2020-12" db="UniProtKB">
        <authorList>
            <consortium name="EnsemblPlants"/>
        </authorList>
    </citation>
    <scope>IDENTIFICATION</scope>
</reference>
<sequence length="196" mass="21389">MESWMRSSFFQSSLVLIMRDCGSIHLLSPFLLDLRYCDRSNAYIWFSFPIQLLFQKFLERLLILAVSSGVTSLATLIERHISLISTIRILAQLGSERSIAARFRVTSAVGVDFVNSHCILVVVGSSGAIPGIVGVVITSCSVMIDPFAITVRTLLGFLGTQSARLMILVSPRHSRGVGISAQSNARISTALLGTDR</sequence>
<reference evidence="1 3" key="1">
    <citation type="journal article" date="2008" name="Science">
        <title>The Physcomitrella genome reveals evolutionary insights into the conquest of land by plants.</title>
        <authorList>
            <person name="Rensing S."/>
            <person name="Lang D."/>
            <person name="Zimmer A."/>
            <person name="Terry A."/>
            <person name="Salamov A."/>
            <person name="Shapiro H."/>
            <person name="Nishiyama T."/>
            <person name="Perroud P.-F."/>
            <person name="Lindquist E."/>
            <person name="Kamisugi Y."/>
            <person name="Tanahashi T."/>
            <person name="Sakakibara K."/>
            <person name="Fujita T."/>
            <person name="Oishi K."/>
            <person name="Shin-I T."/>
            <person name="Kuroki Y."/>
            <person name="Toyoda A."/>
            <person name="Suzuki Y."/>
            <person name="Hashimoto A."/>
            <person name="Yamaguchi K."/>
            <person name="Sugano A."/>
            <person name="Kohara Y."/>
            <person name="Fujiyama A."/>
            <person name="Anterola A."/>
            <person name="Aoki S."/>
            <person name="Ashton N."/>
            <person name="Barbazuk W.B."/>
            <person name="Barker E."/>
            <person name="Bennetzen J."/>
            <person name="Bezanilla M."/>
            <person name="Blankenship R."/>
            <person name="Cho S.H."/>
            <person name="Dutcher S."/>
            <person name="Estelle M."/>
            <person name="Fawcett J.A."/>
            <person name="Gundlach H."/>
            <person name="Hanada K."/>
            <person name="Heyl A."/>
            <person name="Hicks K.A."/>
            <person name="Hugh J."/>
            <person name="Lohr M."/>
            <person name="Mayer K."/>
            <person name="Melkozernov A."/>
            <person name="Murata T."/>
            <person name="Nelson D."/>
            <person name="Pils B."/>
            <person name="Prigge M."/>
            <person name="Reiss B."/>
            <person name="Renner T."/>
            <person name="Rombauts S."/>
            <person name="Rushton P."/>
            <person name="Sanderfoot A."/>
            <person name="Schween G."/>
            <person name="Shiu S.-H."/>
            <person name="Stueber K."/>
            <person name="Theodoulou F.L."/>
            <person name="Tu H."/>
            <person name="Van de Peer Y."/>
            <person name="Verrier P.J."/>
            <person name="Waters E."/>
            <person name="Wood A."/>
            <person name="Yang L."/>
            <person name="Cove D."/>
            <person name="Cuming A."/>
            <person name="Hasebe M."/>
            <person name="Lucas S."/>
            <person name="Mishler D.B."/>
            <person name="Reski R."/>
            <person name="Grigoriev I."/>
            <person name="Quatrano R.S."/>
            <person name="Boore J.L."/>
        </authorList>
    </citation>
    <scope>NUCLEOTIDE SEQUENCE [LARGE SCALE GENOMIC DNA]</scope>
    <source>
        <strain evidence="2 3">cv. Gransden 2004</strain>
    </source>
</reference>
<organism evidence="1">
    <name type="scientific">Physcomitrium patens</name>
    <name type="common">Spreading-leaved earth moss</name>
    <name type="synonym">Physcomitrella patens</name>
    <dbReference type="NCBI Taxonomy" id="3218"/>
    <lineage>
        <taxon>Eukaryota</taxon>
        <taxon>Viridiplantae</taxon>
        <taxon>Streptophyta</taxon>
        <taxon>Embryophyta</taxon>
        <taxon>Bryophyta</taxon>
        <taxon>Bryophytina</taxon>
        <taxon>Bryopsida</taxon>
        <taxon>Funariidae</taxon>
        <taxon>Funariales</taxon>
        <taxon>Funariaceae</taxon>
        <taxon>Physcomitrium</taxon>
    </lineage>
</organism>
<dbReference type="PaxDb" id="3218-PP1S85_199V6.1"/>
<accession>A0A2K1ISE2</accession>